<proteinExistence type="predicted"/>
<dbReference type="Proteomes" id="UP001500784">
    <property type="component" value="Unassembled WGS sequence"/>
</dbReference>
<name>A0ABN2NYF0_9MICC</name>
<accession>A0ABN2NYF0</accession>
<protein>
    <submittedName>
        <fullName evidence="1">Uncharacterized protein</fullName>
    </submittedName>
</protein>
<evidence type="ECO:0000313" key="1">
    <source>
        <dbReference type="EMBL" id="GAA1903020.1"/>
    </source>
</evidence>
<comment type="caution">
    <text evidence="1">The sequence shown here is derived from an EMBL/GenBank/DDBJ whole genome shotgun (WGS) entry which is preliminary data.</text>
</comment>
<organism evidence="1 2">
    <name type="scientific">Arthrobacter gandavensis</name>
    <dbReference type="NCBI Taxonomy" id="169960"/>
    <lineage>
        <taxon>Bacteria</taxon>
        <taxon>Bacillati</taxon>
        <taxon>Actinomycetota</taxon>
        <taxon>Actinomycetes</taxon>
        <taxon>Micrococcales</taxon>
        <taxon>Micrococcaceae</taxon>
        <taxon>Arthrobacter</taxon>
    </lineage>
</organism>
<dbReference type="EMBL" id="BAAALV010000001">
    <property type="protein sequence ID" value="GAA1903020.1"/>
    <property type="molecule type" value="Genomic_DNA"/>
</dbReference>
<reference evidence="1 2" key="1">
    <citation type="journal article" date="2019" name="Int. J. Syst. Evol. Microbiol.">
        <title>The Global Catalogue of Microorganisms (GCM) 10K type strain sequencing project: providing services to taxonomists for standard genome sequencing and annotation.</title>
        <authorList>
            <consortium name="The Broad Institute Genomics Platform"/>
            <consortium name="The Broad Institute Genome Sequencing Center for Infectious Disease"/>
            <person name="Wu L."/>
            <person name="Ma J."/>
        </authorList>
    </citation>
    <scope>NUCLEOTIDE SEQUENCE [LARGE SCALE GENOMIC DNA]</scope>
    <source>
        <strain evidence="1 2">JCM 13316</strain>
    </source>
</reference>
<evidence type="ECO:0000313" key="2">
    <source>
        <dbReference type="Proteomes" id="UP001500784"/>
    </source>
</evidence>
<gene>
    <name evidence="1" type="ORF">GCM10009688_03680</name>
</gene>
<keyword evidence="2" id="KW-1185">Reference proteome</keyword>
<sequence length="280" mass="31417">MCGFEMAATFVNVLKASMVSPSPDGHDLLTGVVHIGAPHFIPVYRHPRVIHSRGMDWVGILPEDAPDPRAEWVEDLKRMPIPVLGLAPQPSLEDTDSVSVNSVLDDRGYCEMTASITYTLWRNPDDRSDPVNVVDLDEETGRAMEEVPPWPRPPWLIEQMERLRYPQLWEAVRTTWQREPHSSLQYLLADHVNHILMNQYRQELWPGSNPFEQQAPLVTGRMVNGQARTVVNGVSVPGAEVDTDPFVYGIGARLAGGGVVTAVLPRAELKRIQVRFTTRS</sequence>